<reference evidence="3 4" key="2">
    <citation type="submission" date="2018-11" db="EMBL/GenBank/DDBJ databases">
        <authorList>
            <consortium name="Pathogen Informatics"/>
        </authorList>
    </citation>
    <scope>NUCLEOTIDE SEQUENCE [LARGE SCALE GENOMIC DNA]</scope>
    <source>
        <strain evidence="3">Dakar</strain>
        <strain evidence="4">Dakar, Senegal</strain>
    </source>
</reference>
<dbReference type="Proteomes" id="UP000279833">
    <property type="component" value="Unassembled WGS sequence"/>
</dbReference>
<dbReference type="SMART" id="SM01375">
    <property type="entry name" value="Dynein_light"/>
    <property type="match status" value="1"/>
</dbReference>
<dbReference type="AlphaFoldDB" id="A0A183JW48"/>
<protein>
    <recommendedName>
        <fullName evidence="1">Dynein light chain</fullName>
    </recommendedName>
</protein>
<dbReference type="PANTHER" id="PTHR11886">
    <property type="entry name" value="DYNEIN LIGHT CHAIN"/>
    <property type="match status" value="1"/>
</dbReference>
<accession>A0A183JW48</accession>
<feature type="region of interest" description="Disordered" evidence="2">
    <location>
        <begin position="63"/>
        <end position="82"/>
    </location>
</feature>
<dbReference type="PANTHER" id="PTHR11886:SF35">
    <property type="entry name" value="DYNEIN LIGHT CHAIN"/>
    <property type="match status" value="1"/>
</dbReference>
<feature type="compositionally biased region" description="Basic and acidic residues" evidence="2">
    <location>
        <begin position="115"/>
        <end position="141"/>
    </location>
</feature>
<dbReference type="GO" id="GO:0045505">
    <property type="term" value="F:dynein intermediate chain binding"/>
    <property type="evidence" value="ECO:0007669"/>
    <property type="project" value="TreeGrafter"/>
</dbReference>
<dbReference type="Pfam" id="PF01221">
    <property type="entry name" value="Dynein_light"/>
    <property type="match status" value="1"/>
</dbReference>
<evidence type="ECO:0000313" key="3">
    <source>
        <dbReference type="EMBL" id="VDP24241.1"/>
    </source>
</evidence>
<proteinExistence type="inferred from homology"/>
<dbReference type="GO" id="GO:0005874">
    <property type="term" value="C:microtubule"/>
    <property type="evidence" value="ECO:0007669"/>
    <property type="project" value="UniProtKB-KW"/>
</dbReference>
<dbReference type="GO" id="GO:0005868">
    <property type="term" value="C:cytoplasmic dynein complex"/>
    <property type="evidence" value="ECO:0007669"/>
    <property type="project" value="TreeGrafter"/>
</dbReference>
<dbReference type="STRING" id="6186.A0A183JW48"/>
<dbReference type="GO" id="GO:0007017">
    <property type="term" value="P:microtubule-based process"/>
    <property type="evidence" value="ECO:0007669"/>
    <property type="project" value="InterPro"/>
</dbReference>
<keyword evidence="1" id="KW-0963">Cytoplasm</keyword>
<dbReference type="InterPro" id="IPR037177">
    <property type="entry name" value="DLC_sf"/>
</dbReference>
<dbReference type="Gene3D" id="3.30.740.10">
    <property type="entry name" value="Protein Inhibitor Of Neuronal Nitric Oxide Synthase"/>
    <property type="match status" value="1"/>
</dbReference>
<organism evidence="5">
    <name type="scientific">Schistosoma curassoni</name>
    <dbReference type="NCBI Taxonomy" id="6186"/>
    <lineage>
        <taxon>Eukaryota</taxon>
        <taxon>Metazoa</taxon>
        <taxon>Spiralia</taxon>
        <taxon>Lophotrochozoa</taxon>
        <taxon>Platyhelminthes</taxon>
        <taxon>Trematoda</taxon>
        <taxon>Digenea</taxon>
        <taxon>Strigeidida</taxon>
        <taxon>Schistosomatoidea</taxon>
        <taxon>Schistosomatidae</taxon>
        <taxon>Schistosoma</taxon>
    </lineage>
</organism>
<evidence type="ECO:0000256" key="2">
    <source>
        <dbReference type="SAM" id="MobiDB-lite"/>
    </source>
</evidence>
<reference evidence="5" key="1">
    <citation type="submission" date="2016-06" db="UniProtKB">
        <authorList>
            <consortium name="WormBaseParasite"/>
        </authorList>
    </citation>
    <scope>IDENTIFICATION</scope>
</reference>
<dbReference type="SUPFAM" id="SSF54648">
    <property type="entry name" value="DLC"/>
    <property type="match status" value="1"/>
</dbReference>
<keyword evidence="1" id="KW-0493">Microtubule</keyword>
<evidence type="ECO:0000256" key="1">
    <source>
        <dbReference type="RuleBase" id="RU365010"/>
    </source>
</evidence>
<comment type="subcellular location">
    <subcellularLocation>
        <location evidence="1">Cytoplasm</location>
        <location evidence="1">Cytoskeleton</location>
    </subcellularLocation>
</comment>
<feature type="region of interest" description="Disordered" evidence="2">
    <location>
        <begin position="115"/>
        <end position="159"/>
    </location>
</feature>
<keyword evidence="1" id="KW-0243">Dynein</keyword>
<comment type="similarity">
    <text evidence="1">Belongs to the dynein light chain family.</text>
</comment>
<sequence length="159" mass="18522">MVKDADMNRAMQEDAVYIAANAIDEHNTEQEIARYIKIQFDHKHKPYWHCIVGGTFSRPCHQQLTVGENKPDSSGGRNQEEAIEVDRTHIEENIELCHKASPQLGPLMLKEKRKIKEQITPRNKDEHEKNEQHLDRTRKEGPVQSVLENAGRRPMLHWK</sequence>
<name>A0A183JW48_9TREM</name>
<evidence type="ECO:0000313" key="4">
    <source>
        <dbReference type="Proteomes" id="UP000279833"/>
    </source>
</evidence>
<keyword evidence="1" id="KW-0505">Motor protein</keyword>
<evidence type="ECO:0000313" key="5">
    <source>
        <dbReference type="WBParaSite" id="SCUD_0000694301-mRNA-1"/>
    </source>
</evidence>
<gene>
    <name evidence="3" type="ORF">SCUD_LOCUS6943</name>
</gene>
<dbReference type="WBParaSite" id="SCUD_0000694301-mRNA-1">
    <property type="protein sequence ID" value="SCUD_0000694301-mRNA-1"/>
    <property type="gene ID" value="SCUD_0000694301"/>
</dbReference>
<dbReference type="InterPro" id="IPR001372">
    <property type="entry name" value="Dynein_light_chain_typ-1/2"/>
</dbReference>
<dbReference type="EMBL" id="UZAK01032212">
    <property type="protein sequence ID" value="VDP24241.1"/>
    <property type="molecule type" value="Genomic_DNA"/>
</dbReference>
<keyword evidence="1" id="KW-0206">Cytoskeleton</keyword>
<keyword evidence="4" id="KW-1185">Reference proteome</keyword>